<evidence type="ECO:0000256" key="2">
    <source>
        <dbReference type="ARBA" id="ARBA00019144"/>
    </source>
</evidence>
<dbReference type="Proteomes" id="UP001204833">
    <property type="component" value="Unassembled WGS sequence"/>
</dbReference>
<dbReference type="SUPFAM" id="SSF50729">
    <property type="entry name" value="PH domain-like"/>
    <property type="match status" value="1"/>
</dbReference>
<dbReference type="PANTHER" id="PTHR47219">
    <property type="entry name" value="RAB GTPASE-ACTIVATING PROTEIN 1-LIKE"/>
    <property type="match status" value="1"/>
</dbReference>
<feature type="compositionally biased region" description="Low complexity" evidence="4">
    <location>
        <begin position="863"/>
        <end position="886"/>
    </location>
</feature>
<dbReference type="InterPro" id="IPR050302">
    <property type="entry name" value="Rab_GAP_TBC_domain"/>
</dbReference>
<dbReference type="InterPro" id="IPR011992">
    <property type="entry name" value="EF-hand-dom_pair"/>
</dbReference>
<dbReference type="PROSITE" id="PS50086">
    <property type="entry name" value="TBC_RABGAP"/>
    <property type="match status" value="1"/>
</dbReference>
<dbReference type="InterPro" id="IPR035969">
    <property type="entry name" value="Rab-GAP_TBC_sf"/>
</dbReference>
<feature type="region of interest" description="Disordered" evidence="4">
    <location>
        <begin position="858"/>
        <end position="916"/>
    </location>
</feature>
<evidence type="ECO:0000256" key="3">
    <source>
        <dbReference type="ARBA" id="ARBA00022468"/>
    </source>
</evidence>
<dbReference type="SMART" id="SM00164">
    <property type="entry name" value="TBC"/>
    <property type="match status" value="1"/>
</dbReference>
<name>A0AAD5BFA3_9ASCO</name>
<evidence type="ECO:0000313" key="8">
    <source>
        <dbReference type="Proteomes" id="UP001204833"/>
    </source>
</evidence>
<dbReference type="GO" id="GO:0030427">
    <property type="term" value="C:site of polarized growth"/>
    <property type="evidence" value="ECO:0007669"/>
    <property type="project" value="UniProtKB-ARBA"/>
</dbReference>
<dbReference type="Gene3D" id="1.10.8.270">
    <property type="entry name" value="putative rabgap domain of human tbc1 domain family member 14 like domains"/>
    <property type="match status" value="1"/>
</dbReference>
<dbReference type="PANTHER" id="PTHR47219:SF20">
    <property type="entry name" value="TBC1 DOMAIN FAMILY MEMBER 2B"/>
    <property type="match status" value="1"/>
</dbReference>
<comment type="caution">
    <text evidence="7">The sequence shown here is derived from an EMBL/GenBank/DDBJ whole genome shotgun (WGS) entry which is preliminary data.</text>
</comment>
<dbReference type="GO" id="GO:0005096">
    <property type="term" value="F:GTPase activator activity"/>
    <property type="evidence" value="ECO:0007669"/>
    <property type="project" value="UniProtKB-KW"/>
</dbReference>
<dbReference type="EMBL" id="JAIHNG010000116">
    <property type="protein sequence ID" value="KAI5958574.1"/>
    <property type="molecule type" value="Genomic_DNA"/>
</dbReference>
<evidence type="ECO:0000256" key="1">
    <source>
        <dbReference type="ARBA" id="ARBA00005521"/>
    </source>
</evidence>
<evidence type="ECO:0000259" key="6">
    <source>
        <dbReference type="PROSITE" id="PS50222"/>
    </source>
</evidence>
<dbReference type="PROSITE" id="PS50222">
    <property type="entry name" value="EF_HAND_2"/>
    <property type="match status" value="1"/>
</dbReference>
<dbReference type="FunFam" id="1.10.8.270:FF:000015">
    <property type="entry name" value="GTPase activating protein (Gyp2)"/>
    <property type="match status" value="1"/>
</dbReference>
<keyword evidence="3" id="KW-0343">GTPase activation</keyword>
<evidence type="ECO:0000259" key="5">
    <source>
        <dbReference type="PROSITE" id="PS50086"/>
    </source>
</evidence>
<organism evidence="7 8">
    <name type="scientific">Candida theae</name>
    <dbReference type="NCBI Taxonomy" id="1198502"/>
    <lineage>
        <taxon>Eukaryota</taxon>
        <taxon>Fungi</taxon>
        <taxon>Dikarya</taxon>
        <taxon>Ascomycota</taxon>
        <taxon>Saccharomycotina</taxon>
        <taxon>Pichiomycetes</taxon>
        <taxon>Debaryomycetaceae</taxon>
        <taxon>Candida/Lodderomyces clade</taxon>
        <taxon>Candida</taxon>
    </lineage>
</organism>
<feature type="region of interest" description="Disordered" evidence="4">
    <location>
        <begin position="943"/>
        <end position="972"/>
    </location>
</feature>
<dbReference type="AlphaFoldDB" id="A0AAD5BFA3"/>
<keyword evidence="8" id="KW-1185">Reference proteome</keyword>
<dbReference type="InterPro" id="IPR002048">
    <property type="entry name" value="EF_hand_dom"/>
</dbReference>
<dbReference type="InterPro" id="IPR000195">
    <property type="entry name" value="Rab-GAP-TBC_dom"/>
</dbReference>
<dbReference type="InterPro" id="IPR004182">
    <property type="entry name" value="GRAM"/>
</dbReference>
<evidence type="ECO:0000256" key="4">
    <source>
        <dbReference type="SAM" id="MobiDB-lite"/>
    </source>
</evidence>
<dbReference type="GeneID" id="76150478"/>
<dbReference type="Gene3D" id="2.30.29.30">
    <property type="entry name" value="Pleckstrin-homology domain (PH domain)/Phosphotyrosine-binding domain (PTB)"/>
    <property type="match status" value="1"/>
</dbReference>
<evidence type="ECO:0000313" key="7">
    <source>
        <dbReference type="EMBL" id="KAI5958574.1"/>
    </source>
</evidence>
<reference evidence="7 8" key="1">
    <citation type="journal article" date="2022" name="DNA Res.">
        <title>Genome analysis of five recently described species of the CUG-Ser clade uncovers Candida theae as a new hybrid lineage with pathogenic potential in the Candida parapsilosis species complex.</title>
        <authorList>
            <person name="Mixao V."/>
            <person name="Del Olmo V."/>
            <person name="Hegedusova E."/>
            <person name="Saus E."/>
            <person name="Pryszcz L."/>
            <person name="Cillingova A."/>
            <person name="Nosek J."/>
            <person name="Gabaldon T."/>
        </authorList>
    </citation>
    <scope>NUCLEOTIDE SEQUENCE [LARGE SCALE GENOMIC DNA]</scope>
    <source>
        <strain evidence="7 8">CBS 12239</strain>
    </source>
</reference>
<dbReference type="RefSeq" id="XP_051609021.1">
    <property type="nucleotide sequence ID" value="XM_051751731.1"/>
</dbReference>
<dbReference type="SMART" id="SM00568">
    <property type="entry name" value="GRAM"/>
    <property type="match status" value="1"/>
</dbReference>
<dbReference type="GO" id="GO:0005509">
    <property type="term" value="F:calcium ion binding"/>
    <property type="evidence" value="ECO:0007669"/>
    <property type="project" value="InterPro"/>
</dbReference>
<dbReference type="SUPFAM" id="SSF47473">
    <property type="entry name" value="EF-hand"/>
    <property type="match status" value="1"/>
</dbReference>
<gene>
    <name evidence="7" type="ORF">KGF57_002419</name>
</gene>
<feature type="compositionally biased region" description="Acidic residues" evidence="4">
    <location>
        <begin position="894"/>
        <end position="905"/>
    </location>
</feature>
<dbReference type="Pfam" id="PF02893">
    <property type="entry name" value="GRAM"/>
    <property type="match status" value="1"/>
</dbReference>
<sequence>MAFFANLKDRAINTFNEVILDRKVGGDGLTAEQKFCQKFKLPEEERIVQESNVVLVYSSDHSDTRTKKHGQRRYNSFEEDEYEAHFQGRLYLTQHFLIFKDSHDYRDCSFTLQLSTIKKVEREMASFDFNLTLALTTISKLHIKLYFSGGIRSDNERFAQSLSMVLKKNQSNIKKLKPFIQTCYSEYLLSKNNVSNEVVENTPPGGLGLAFKFPGNAKESKDKFKVKLWFDFFKENGRNLSLVKTPMFYKLIRVGLPNRLRGEIWELCCGSMYLRLDHQGEYDKLLSDNKGKMSVAIEEIEKDLNRSLPEYAAYQSPGGIESLRKVLTAFSWRNPEVGYCQAMNIVVAALLIYMSEEQAFWSLNVLCDRIVPGYYSKTMYGTLLDQRVFESLVQTTMPVLWEHICKNDIQLSVVSLPWFLSLYLSSMPLVYAFRILDIFFMQGPKVLFQVALGILKANGDELLKSEDDGTFISVIKEYFLNLDTSAFPNSPQLKFRNTTKFQELLGISFKEFANIDDETIKQHRSKHRDTIFQNISTFVKRTEIRHLPKTPNISQSTLDILYDRFYSQVEVSNITKGSGSSTVDFKSFVKFLSEVCDWVRFEKGEVEALPGDHFLKRLFKSWDSENQGTLSFADLLVGLNLLVEADLMTAMSNFFKLYDVKHNNKIDREGILRISEDLLYITTPWKEGHLLDEITRTAVENEVADAVLKKQTASKDGDAHENENTEIDLPAHIEVNKEKLAAEQTERYLQAASNFINRAFEYAQPEEDELLIKDLAIDEKLKHNVALDPSHPVYLNLATFRMVILADETYELLFSSTLRDSIHLDRPLDTAFDPMRNIRDMFDGLLADGKKVANKVRMRMDSRASQQSHDGSSSSSLRSSRTKAASTMATSREGEEEDEERDDDFGAISIDEKDKDMLLATEAQSLGDTAQRRPDIKEQLKKLHEMDSESKEKLADGALADKGKENLIEFES</sequence>
<dbReference type="SUPFAM" id="SSF47923">
    <property type="entry name" value="Ypt/Rab-GAP domain of gyp1p"/>
    <property type="match status" value="2"/>
</dbReference>
<comment type="similarity">
    <text evidence="1">Belongs to the OCA5 family.</text>
</comment>
<feature type="domain" description="EF-hand" evidence="6">
    <location>
        <begin position="610"/>
        <end position="645"/>
    </location>
</feature>
<dbReference type="Gene3D" id="1.10.238.10">
    <property type="entry name" value="EF-hand"/>
    <property type="match status" value="1"/>
</dbReference>
<protein>
    <recommendedName>
        <fullName evidence="2">Oxidant-induced cell-cycle arrest protein 5</fullName>
    </recommendedName>
</protein>
<feature type="domain" description="Rab-GAP TBC" evidence="5">
    <location>
        <begin position="255"/>
        <end position="443"/>
    </location>
</feature>
<accession>A0AAD5BFA3</accession>
<dbReference type="InterPro" id="IPR011993">
    <property type="entry name" value="PH-like_dom_sf"/>
</dbReference>
<proteinExistence type="inferred from homology"/>
<dbReference type="Pfam" id="PF00566">
    <property type="entry name" value="RabGAP-TBC"/>
    <property type="match status" value="1"/>
</dbReference>
<dbReference type="GO" id="GO:0031267">
    <property type="term" value="F:small GTPase binding"/>
    <property type="evidence" value="ECO:0007669"/>
    <property type="project" value="TreeGrafter"/>
</dbReference>
<dbReference type="Gene3D" id="1.10.472.80">
    <property type="entry name" value="Ypt/Rab-GAP domain of gyp1p, domain 3"/>
    <property type="match status" value="1"/>
</dbReference>